<evidence type="ECO:0000256" key="5">
    <source>
        <dbReference type="SAM" id="MobiDB-lite"/>
    </source>
</evidence>
<keyword evidence="4" id="KW-0539">Nucleus</keyword>
<dbReference type="Proteomes" id="UP000316726">
    <property type="component" value="Chromosome 7"/>
</dbReference>
<protein>
    <recommendedName>
        <fullName evidence="8">DNA-directed RNA polymerase III subunit RPC4</fullName>
    </recommendedName>
</protein>
<feature type="region of interest" description="Disordered" evidence="5">
    <location>
        <begin position="1"/>
        <end position="109"/>
    </location>
</feature>
<comment type="subcellular location">
    <subcellularLocation>
        <location evidence="1">Nucleus</location>
    </subcellularLocation>
</comment>
<dbReference type="GO" id="GO:0042797">
    <property type="term" value="P:tRNA transcription by RNA polymerase III"/>
    <property type="evidence" value="ECO:0007669"/>
    <property type="project" value="TreeGrafter"/>
</dbReference>
<dbReference type="GO" id="GO:0003677">
    <property type="term" value="F:DNA binding"/>
    <property type="evidence" value="ECO:0007669"/>
    <property type="project" value="InterPro"/>
</dbReference>
<accession>A0A5B8MP14</accession>
<dbReference type="OrthoDB" id="515720at2759"/>
<name>A0A5B8MP14_9CHLO</name>
<keyword evidence="3" id="KW-0804">Transcription</keyword>
<proteinExistence type="predicted"/>
<gene>
    <name evidence="6" type="ORF">A3770_07p46650</name>
</gene>
<dbReference type="AlphaFoldDB" id="A0A5B8MP14"/>
<dbReference type="GO" id="GO:0005666">
    <property type="term" value="C:RNA polymerase III complex"/>
    <property type="evidence" value="ECO:0007669"/>
    <property type="project" value="InterPro"/>
</dbReference>
<sequence>MARSKRSKVKEEDMEVDEGEVLGASGSRATRARRGGVLDSDDDGEDDKKGVAKKEKPLTARQRAKIKSDQEEEERKRKKEEEATLRRDKEERGARPLTQSLDHQGGKYSPMFLKFDETDETADEGLTGVVDVDGKDLVEKGGGFVLFQFPTILPPRMKQGSGKVGKLRVYDDGSAELDVGGVTLEVFPGTLSDCFHQVAMMSTKEDKCVFLGNVTNKQVCTPKLDDV</sequence>
<dbReference type="PANTHER" id="PTHR13408:SF0">
    <property type="entry name" value="DNA-DIRECTED RNA POLYMERASE III SUBUNIT RPC4"/>
    <property type="match status" value="1"/>
</dbReference>
<feature type="compositionally biased region" description="Basic and acidic residues" evidence="5">
    <location>
        <begin position="66"/>
        <end position="94"/>
    </location>
</feature>
<evidence type="ECO:0000313" key="6">
    <source>
        <dbReference type="EMBL" id="QDZ22147.1"/>
    </source>
</evidence>
<evidence type="ECO:0000313" key="7">
    <source>
        <dbReference type="Proteomes" id="UP000316726"/>
    </source>
</evidence>
<keyword evidence="2" id="KW-0240">DNA-directed RNA polymerase</keyword>
<reference evidence="6 7" key="1">
    <citation type="submission" date="2018-07" db="EMBL/GenBank/DDBJ databases">
        <title>The complete nuclear genome of the prasinophyte Chloropicon primus (CCMP1205).</title>
        <authorList>
            <person name="Pombert J.-F."/>
            <person name="Otis C."/>
            <person name="Turmel M."/>
            <person name="Lemieux C."/>
        </authorList>
    </citation>
    <scope>NUCLEOTIDE SEQUENCE [LARGE SCALE GENOMIC DNA]</scope>
    <source>
        <strain evidence="6 7">CCMP1205</strain>
    </source>
</reference>
<dbReference type="EMBL" id="CP031040">
    <property type="protein sequence ID" value="QDZ22147.1"/>
    <property type="molecule type" value="Genomic_DNA"/>
</dbReference>
<evidence type="ECO:0000256" key="3">
    <source>
        <dbReference type="ARBA" id="ARBA00023163"/>
    </source>
</evidence>
<keyword evidence="7" id="KW-1185">Reference proteome</keyword>
<feature type="compositionally biased region" description="Basic and acidic residues" evidence="5">
    <location>
        <begin position="46"/>
        <end position="58"/>
    </location>
</feature>
<dbReference type="InterPro" id="IPR007811">
    <property type="entry name" value="RPC4"/>
</dbReference>
<evidence type="ECO:0000256" key="1">
    <source>
        <dbReference type="ARBA" id="ARBA00004123"/>
    </source>
</evidence>
<evidence type="ECO:0008006" key="8">
    <source>
        <dbReference type="Google" id="ProtNLM"/>
    </source>
</evidence>
<dbReference type="PANTHER" id="PTHR13408">
    <property type="entry name" value="DNA-DIRECTED RNA POLYMERASE III"/>
    <property type="match status" value="1"/>
</dbReference>
<evidence type="ECO:0000256" key="2">
    <source>
        <dbReference type="ARBA" id="ARBA00022478"/>
    </source>
</evidence>
<evidence type="ECO:0000256" key="4">
    <source>
        <dbReference type="ARBA" id="ARBA00023242"/>
    </source>
</evidence>
<organism evidence="6 7">
    <name type="scientific">Chloropicon primus</name>
    <dbReference type="NCBI Taxonomy" id="1764295"/>
    <lineage>
        <taxon>Eukaryota</taxon>
        <taxon>Viridiplantae</taxon>
        <taxon>Chlorophyta</taxon>
        <taxon>Chloropicophyceae</taxon>
        <taxon>Chloropicales</taxon>
        <taxon>Chloropicaceae</taxon>
        <taxon>Chloropicon</taxon>
    </lineage>
</organism>
<dbReference type="Pfam" id="PF05132">
    <property type="entry name" value="RNA_pol_Rpc4"/>
    <property type="match status" value="1"/>
</dbReference>